<evidence type="ECO:0000313" key="2">
    <source>
        <dbReference type="EMBL" id="CDF87240.1"/>
    </source>
</evidence>
<dbReference type="InterPro" id="IPR029044">
    <property type="entry name" value="Nucleotide-diphossugar_trans"/>
</dbReference>
<organism evidence="2 3">
    <name type="scientific">Zygosaccharomyces bailii (strain CLIB 213 / ATCC 58445 / CBS 680 / BCRC 21525 / NBRC 1098 / NCYC 1416 / NRRL Y-2227)</name>
    <dbReference type="NCBI Taxonomy" id="1333698"/>
    <lineage>
        <taxon>Eukaryota</taxon>
        <taxon>Fungi</taxon>
        <taxon>Dikarya</taxon>
        <taxon>Ascomycota</taxon>
        <taxon>Saccharomycotina</taxon>
        <taxon>Saccharomycetes</taxon>
        <taxon>Saccharomycetales</taxon>
        <taxon>Saccharomycetaceae</taxon>
        <taxon>Zygosaccharomyces</taxon>
    </lineage>
</organism>
<dbReference type="EMBL" id="HG316454">
    <property type="protein sequence ID" value="CDF87240.1"/>
    <property type="molecule type" value="Genomic_DNA"/>
</dbReference>
<feature type="compositionally biased region" description="Polar residues" evidence="1">
    <location>
        <begin position="61"/>
        <end position="80"/>
    </location>
</feature>
<evidence type="ECO:0000256" key="1">
    <source>
        <dbReference type="SAM" id="MobiDB-lite"/>
    </source>
</evidence>
<protein>
    <submittedName>
        <fullName evidence="2">BN860_01948g1_1</fullName>
    </submittedName>
</protein>
<dbReference type="OrthoDB" id="2014201at2759"/>
<reference evidence="3" key="1">
    <citation type="journal article" date="2013" name="Genome Announc.">
        <title>Genome sequence of the food spoilage yeast Zygosaccharomyces bailii CLIB 213(T).</title>
        <authorList>
            <person name="Galeote V."/>
            <person name="Bigey F."/>
            <person name="Devillers H."/>
            <person name="Neuveglise C."/>
            <person name="Dequin S."/>
        </authorList>
    </citation>
    <scope>NUCLEOTIDE SEQUENCE [LARGE SCALE GENOMIC DNA]</scope>
    <source>
        <strain evidence="3">CLIB 213 / ATCC 58445 / CBS 680 / CCRC 21525 / NBRC 1098 / NCYC 1416 / NRRL Y-2227</strain>
    </source>
</reference>
<dbReference type="SUPFAM" id="SSF53448">
    <property type="entry name" value="Nucleotide-diphospho-sugar transferases"/>
    <property type="match status" value="1"/>
</dbReference>
<name>A0A8J2T3J4_ZYGB2</name>
<evidence type="ECO:0000313" key="3">
    <source>
        <dbReference type="Proteomes" id="UP000019375"/>
    </source>
</evidence>
<sequence>MTSKETGFLEDMTGDLARALRKSWSEPQDSRASSVAKNSPISTPNMVQYHNTSPGGGSLMSDESQLTATTSGSDSNTGMPSQDYRLIKRHYSLKDALNDEDLLQEEMPESFPPLMPAPVGMPMRRSSLQEVQRVRHLLNPRSSFSGIASEEPEVQQQSTISWVTILARSTPDCVKPILVLHRSLQAVGSRYGLCVIHDTAVDASSLRNYGIETVGFSRSQFPILYSRSMRADSKIMLFVSLAGRYDLVCYLSPTCVVLENIDHLLSDEEAAKEIDNDTCVLLTNNTEDPEIVIFRPLVDVEMCIREFFTVYGDDCENRSSKITRMQDLDVLRTLFDDAWFRLAPDAYCGIVPARGQPSLQEFHCKVADYRLQKPWDVNESSYGTLAKKWHELWAEVAQQKTL</sequence>
<feature type="region of interest" description="Disordered" evidence="1">
    <location>
        <begin position="19"/>
        <end position="81"/>
    </location>
</feature>
<dbReference type="Gene3D" id="3.90.550.10">
    <property type="entry name" value="Spore Coat Polysaccharide Biosynthesis Protein SpsA, Chain A"/>
    <property type="match status" value="1"/>
</dbReference>
<dbReference type="Proteomes" id="UP000019375">
    <property type="component" value="Unassembled WGS sequence"/>
</dbReference>
<accession>A0A8J2T3J4</accession>
<proteinExistence type="predicted"/>
<dbReference type="AlphaFoldDB" id="A0A8J2T3J4"/>
<keyword evidence="3" id="KW-1185">Reference proteome</keyword>
<gene>
    <name evidence="2" type="ORF">BN860_01948g</name>
</gene>
<feature type="compositionally biased region" description="Polar residues" evidence="1">
    <location>
        <begin position="25"/>
        <end position="53"/>
    </location>
</feature>